<proteinExistence type="inferred from homology"/>
<dbReference type="EMBL" id="AP013035">
    <property type="protein sequence ID" value="BAT71166.1"/>
    <property type="molecule type" value="Genomic_DNA"/>
</dbReference>
<evidence type="ECO:0000256" key="4">
    <source>
        <dbReference type="PIRSR" id="PIRSR625650-1"/>
    </source>
</evidence>
<comment type="cofactor">
    <cofactor evidence="6">
        <name>FAD</name>
        <dbReference type="ChEBI" id="CHEBI:57692"/>
    </cofactor>
</comment>
<dbReference type="EC" id="2.5.1.26" evidence="9"/>
<keyword evidence="9" id="KW-0808">Transferase</keyword>
<evidence type="ECO:0000256" key="1">
    <source>
        <dbReference type="ARBA" id="ARBA00008000"/>
    </source>
</evidence>
<dbReference type="Gene3D" id="3.30.300.330">
    <property type="match status" value="1"/>
</dbReference>
<dbReference type="Gene3D" id="1.10.45.10">
    <property type="entry name" value="Vanillyl-alcohol Oxidase, Chain A, domain 4"/>
    <property type="match status" value="1"/>
</dbReference>
<dbReference type="AlphaFoldDB" id="A0A0S3QS59"/>
<reference evidence="10" key="1">
    <citation type="journal article" date="2018" name="Science">
        <title>A primordial and reversible TCA cycle in a facultatively chemolithoautotrophic thermophile.</title>
        <authorList>
            <person name="Nunoura T."/>
            <person name="Chikaraishi Y."/>
            <person name="Izaki R."/>
            <person name="Suwa T."/>
            <person name="Sato T."/>
            <person name="Harada T."/>
            <person name="Mori K."/>
            <person name="Kato Y."/>
            <person name="Miyazaki M."/>
            <person name="Shimamura S."/>
            <person name="Yanagawa K."/>
            <person name="Shuto A."/>
            <person name="Ohkouchi N."/>
            <person name="Fujita N."/>
            <person name="Takaki Y."/>
            <person name="Atomi H."/>
            <person name="Takai K."/>
        </authorList>
    </citation>
    <scope>NUCLEOTIDE SEQUENCE [LARGE SCALE GENOMIC DNA]</scope>
    <source>
        <strain evidence="10">DSM 17441 / JCM 13301 / NBRC 103674 / ABI70S6</strain>
    </source>
</reference>
<dbReference type="PANTHER" id="PTHR46568:SF1">
    <property type="entry name" value="ALKYLDIHYDROXYACETONEPHOSPHATE SYNTHASE, PEROXISOMAL"/>
    <property type="match status" value="1"/>
</dbReference>
<dbReference type="InterPro" id="IPR006094">
    <property type="entry name" value="Oxid_FAD_bind_N"/>
</dbReference>
<protein>
    <submittedName>
        <fullName evidence="9">Alkyldihydroxyacetonephosphate synthase</fullName>
        <ecNumber evidence="9">2.5.1.26</ecNumber>
    </submittedName>
</protein>
<feature type="active site" description="Proton donor/acceptor" evidence="4">
    <location>
        <position position="442"/>
    </location>
</feature>
<dbReference type="Gene3D" id="3.30.43.10">
    <property type="entry name" value="Uridine Diphospho-n-acetylenolpyruvylglucosamine Reductase, domain 2"/>
    <property type="match status" value="1"/>
</dbReference>
<evidence type="ECO:0000313" key="10">
    <source>
        <dbReference type="Proteomes" id="UP000063234"/>
    </source>
</evidence>
<keyword evidence="10" id="KW-1185">Reference proteome</keyword>
<dbReference type="SUPFAM" id="SSF56176">
    <property type="entry name" value="FAD-binding/transporter-associated domain-like"/>
    <property type="match status" value="1"/>
</dbReference>
<dbReference type="InterPro" id="IPR025650">
    <property type="entry name" value="Alkyl-DHAP_Synthase"/>
</dbReference>
<evidence type="ECO:0000256" key="6">
    <source>
        <dbReference type="PIRSR" id="PIRSR625650-3"/>
    </source>
</evidence>
<dbReference type="PATRIC" id="fig|1298851.3.peg.370"/>
<dbReference type="Proteomes" id="UP000063234">
    <property type="component" value="Chromosome"/>
</dbReference>
<dbReference type="GO" id="GO:0071949">
    <property type="term" value="F:FAD binding"/>
    <property type="evidence" value="ECO:0007669"/>
    <property type="project" value="InterPro"/>
</dbReference>
<evidence type="ECO:0000256" key="7">
    <source>
        <dbReference type="PIRSR" id="PIRSR625650-4"/>
    </source>
</evidence>
<name>A0A0S3QS59_THET7</name>
<dbReference type="PROSITE" id="PS51387">
    <property type="entry name" value="FAD_PCMH"/>
    <property type="match status" value="1"/>
</dbReference>
<evidence type="ECO:0000313" key="9">
    <source>
        <dbReference type="EMBL" id="BAT71166.1"/>
    </source>
</evidence>
<dbReference type="Gene3D" id="3.30.465.10">
    <property type="match status" value="1"/>
</dbReference>
<dbReference type="RefSeq" id="WP_068549088.1">
    <property type="nucleotide sequence ID" value="NZ_AP013035.1"/>
</dbReference>
<feature type="binding site" evidence="6">
    <location>
        <begin position="116"/>
        <end position="122"/>
    </location>
    <ligand>
        <name>FAD</name>
        <dbReference type="ChEBI" id="CHEBI:57692"/>
    </ligand>
</feature>
<dbReference type="InterPro" id="IPR016171">
    <property type="entry name" value="Vanillyl_alc_oxidase_C-sub2"/>
</dbReference>
<comment type="similarity">
    <text evidence="1">Belongs to the FAD-binding oxidoreductase/transferase type 4 family.</text>
</comment>
<evidence type="ECO:0000256" key="5">
    <source>
        <dbReference type="PIRSR" id="PIRSR625650-2"/>
    </source>
</evidence>
<feature type="site" description="Important for enzyme activity" evidence="7">
    <location>
        <position position="299"/>
    </location>
</feature>
<dbReference type="Gene3D" id="3.30.70.3450">
    <property type="match status" value="1"/>
</dbReference>
<sequence length="524" mass="59440">MRRWNGWGFEWVDYEIKDPALLLIREKMGKGYASPSKSLKELLNELPPPKIKSFPYATDCQFQRLIHSYGQSFPDWLKFKMGYNLKAPDLVAFPENEDQIEEILQKAKKERCILIPYGGGTSVLRHLEPPEVNTPVITVDLKNLNRFLGLDEKSLLATFEAGITGPELEKILNYQGYTCRHFPQSFELSTLGGWIATRSSGQFSLGYGKIERIFQGGTVISPEGTINLSPYPASASGIELKHMVLGSEGRIGFITKAIIKVSRIPEKEVVEASVLPSDEVGFELVRHLAQERIPLTMIRLSFAKETKSILSLSAHHWWYNLLEKYLNFRKIPKEKCLLLFAASGSPKQVRLSASHVKSMVRKFKGVNLGSIPGKRWLKERFKLPYLRNNLWDMGYGVDTLETATWWSNVINLKDTIEEILERNGAYAFSHLSHVYPTGSSIYTTFIFPLNPSPEVNWHKWKKMKEEVSKAIIQNGGTISHHHGVGIDHSFYMPEEKGALGIKAIKDIIKSLDPYNIMNPGKMAK</sequence>
<keyword evidence="2" id="KW-0285">Flavoprotein</keyword>
<evidence type="ECO:0000256" key="3">
    <source>
        <dbReference type="ARBA" id="ARBA00022827"/>
    </source>
</evidence>
<dbReference type="InterPro" id="IPR016166">
    <property type="entry name" value="FAD-bd_PCMH"/>
</dbReference>
<dbReference type="Pfam" id="PF01565">
    <property type="entry name" value="FAD_binding_4"/>
    <property type="match status" value="1"/>
</dbReference>
<dbReference type="InterPro" id="IPR004113">
    <property type="entry name" value="FAD-bd_oxidored_4_C"/>
</dbReference>
<dbReference type="GO" id="GO:0008609">
    <property type="term" value="F:alkylglycerone-phosphate synthase activity"/>
    <property type="evidence" value="ECO:0007669"/>
    <property type="project" value="UniProtKB-EC"/>
</dbReference>
<keyword evidence="3 6" id="KW-0274">FAD</keyword>
<dbReference type="KEGG" id="ttk:TST_0358"/>
<accession>A0A0S3QS59</accession>
<organism evidence="9 10">
    <name type="scientific">Thermosulfidibacter takaii (strain DSM 17441 / JCM 13301 / NBRC 103674 / ABI70S6)</name>
    <dbReference type="NCBI Taxonomy" id="1298851"/>
    <lineage>
        <taxon>Bacteria</taxon>
        <taxon>Pseudomonadati</taxon>
        <taxon>Thermosulfidibacterota</taxon>
        <taxon>Thermosulfidibacteria</taxon>
        <taxon>Thermosulfidibacterales</taxon>
        <taxon>Thermosulfidibacteraceae</taxon>
    </lineage>
</organism>
<dbReference type="InterPro" id="IPR036318">
    <property type="entry name" value="FAD-bd_PCMH-like_sf"/>
</dbReference>
<feature type="binding site" evidence="6">
    <location>
        <begin position="197"/>
        <end position="200"/>
    </location>
    <ligand>
        <name>FAD</name>
        <dbReference type="ChEBI" id="CHEBI:57692"/>
    </ligand>
</feature>
<dbReference type="InterPro" id="IPR016164">
    <property type="entry name" value="FAD-linked_Oxase-like_C"/>
</dbReference>
<dbReference type="InterPro" id="IPR016167">
    <property type="entry name" value="FAD-bd_PCMH_sub1"/>
</dbReference>
<feature type="binding site" evidence="5">
    <location>
        <position position="387"/>
    </location>
    <ligand>
        <name>substrate</name>
    </ligand>
</feature>
<dbReference type="SUPFAM" id="SSF55103">
    <property type="entry name" value="FAD-linked oxidases, C-terminal domain"/>
    <property type="match status" value="1"/>
</dbReference>
<evidence type="ECO:0000259" key="8">
    <source>
        <dbReference type="PROSITE" id="PS51387"/>
    </source>
</evidence>
<dbReference type="OrthoDB" id="9767256at2"/>
<evidence type="ECO:0000256" key="2">
    <source>
        <dbReference type="ARBA" id="ARBA00022630"/>
    </source>
</evidence>
<dbReference type="InterPro" id="IPR016169">
    <property type="entry name" value="FAD-bd_PCMH_sub2"/>
</dbReference>
<dbReference type="STRING" id="1298851.TST_0358"/>
<feature type="binding site" evidence="6">
    <location>
        <begin position="248"/>
        <end position="254"/>
    </location>
    <ligand>
        <name>FAD</name>
        <dbReference type="ChEBI" id="CHEBI:57692"/>
    </ligand>
</feature>
<dbReference type="PANTHER" id="PTHR46568">
    <property type="entry name" value="ALKYLDIHYDROXYACETONEPHOSPHATE SYNTHASE, PEROXISOMAL"/>
    <property type="match status" value="1"/>
</dbReference>
<dbReference type="GO" id="GO:0008610">
    <property type="term" value="P:lipid biosynthetic process"/>
    <property type="evidence" value="ECO:0007669"/>
    <property type="project" value="InterPro"/>
</dbReference>
<dbReference type="Pfam" id="PF02913">
    <property type="entry name" value="FAD-oxidase_C"/>
    <property type="match status" value="1"/>
</dbReference>
<feature type="domain" description="FAD-binding PCMH-type" evidence="8">
    <location>
        <begin position="83"/>
        <end position="264"/>
    </location>
</feature>
<gene>
    <name evidence="9" type="ORF">TST_0358</name>
</gene>